<dbReference type="EMBL" id="VIQT01000006">
    <property type="protein sequence ID" value="NDO38255.1"/>
    <property type="molecule type" value="Genomic_DNA"/>
</dbReference>
<evidence type="ECO:0000313" key="3">
    <source>
        <dbReference type="EMBL" id="NDO38255.1"/>
    </source>
</evidence>
<proteinExistence type="inferred from homology"/>
<dbReference type="EC" id="4.2.1.45" evidence="3"/>
<dbReference type="AlphaFoldDB" id="A0A845SRE3"/>
<protein>
    <submittedName>
        <fullName evidence="3">CDP-glucose 4,6-dehydratase</fullName>
        <ecNumber evidence="3">4.2.1.45</ecNumber>
    </submittedName>
</protein>
<evidence type="ECO:0000259" key="2">
    <source>
        <dbReference type="Pfam" id="PF01370"/>
    </source>
</evidence>
<dbReference type="Gene3D" id="3.90.25.10">
    <property type="entry name" value="UDP-galactose 4-epimerase, domain 1"/>
    <property type="match status" value="1"/>
</dbReference>
<dbReference type="GO" id="GO:0047733">
    <property type="term" value="F:CDP-glucose 4,6-dehydratase activity"/>
    <property type="evidence" value="ECO:0007669"/>
    <property type="project" value="UniProtKB-EC"/>
</dbReference>
<accession>A0A845SRE3</accession>
<comment type="caution">
    <text evidence="3">The sequence shown here is derived from an EMBL/GenBank/DDBJ whole genome shotgun (WGS) entry which is preliminary data.</text>
</comment>
<evidence type="ECO:0000313" key="4">
    <source>
        <dbReference type="Proteomes" id="UP000462501"/>
    </source>
</evidence>
<dbReference type="InterPro" id="IPR001509">
    <property type="entry name" value="Epimerase_deHydtase"/>
</dbReference>
<dbReference type="Proteomes" id="UP000462501">
    <property type="component" value="Unassembled WGS sequence"/>
</dbReference>
<keyword evidence="3" id="KW-0456">Lyase</keyword>
<dbReference type="PANTHER" id="PTHR43000">
    <property type="entry name" value="DTDP-D-GLUCOSE 4,6-DEHYDRATASE-RELATED"/>
    <property type="match status" value="1"/>
</dbReference>
<sequence length="344" mass="37822">MRAGAAMTPQFWRGRRVLVTGHTGFKGTWLCKWLDLLGARVLGFSLPPDGYSLYPSAGFSQLHESVYGDVADWQAFHAAYRAFEPEIVFHLAAQAIVGEAAKHPRETFLSNAMGAVNVLECIRASDTARAAVIVTSDKVYENNETGEAFLEDARLGGDEPYAASKSCQELAAGAYRRIYFAPRGVGVATARASNVYCGGDLHYDRLIPHLIRAALAGQPAQLRSPDAVRPWQYLPDLLRGYLTLAERLYEEPARFSQAWNFGPPSSELYTVGDIARMIGGQTALPGERRFSEAGLLRIDSEKSRRLLGWAPRTALPEGLRRTIEFYHNLDAGASAGVLMARELE</sequence>
<dbReference type="NCBIfam" id="TIGR02622">
    <property type="entry name" value="CDP_4_6_dhtase"/>
    <property type="match status" value="1"/>
</dbReference>
<dbReference type="InterPro" id="IPR013445">
    <property type="entry name" value="CDP_4_6_deHydtase"/>
</dbReference>
<reference evidence="3 4" key="1">
    <citation type="submission" date="2019-06" db="EMBL/GenBank/DDBJ databases">
        <title>Draft genome sequences of 15 bacterial species constituting the stable defined intestinal microbiota of the GM15 gnotobiotic mouse model.</title>
        <authorList>
            <person name="Elie C."/>
            <person name="Mathieu A."/>
            <person name="Saliou A."/>
            <person name="Darnaud M."/>
            <person name="Leulier F."/>
            <person name="Tamellini A."/>
        </authorList>
    </citation>
    <scope>NUCLEOTIDE SEQUENCE [LARGE SCALE GENOMIC DNA]</scope>
    <source>
        <strain evidence="3 4">JM4-15</strain>
    </source>
</reference>
<dbReference type="Pfam" id="PF01370">
    <property type="entry name" value="Epimerase"/>
    <property type="match status" value="1"/>
</dbReference>
<evidence type="ECO:0000256" key="1">
    <source>
        <dbReference type="ARBA" id="ARBA00007637"/>
    </source>
</evidence>
<dbReference type="Gene3D" id="3.40.50.720">
    <property type="entry name" value="NAD(P)-binding Rossmann-like Domain"/>
    <property type="match status" value="1"/>
</dbReference>
<dbReference type="RefSeq" id="WP_162220558.1">
    <property type="nucleotide sequence ID" value="NZ_JANJZM010000002.1"/>
</dbReference>
<comment type="similarity">
    <text evidence="1">Belongs to the NAD(P)-dependent epimerase/dehydratase family.</text>
</comment>
<organism evidence="3 4">
    <name type="scientific">Anaerotruncus colihominis</name>
    <dbReference type="NCBI Taxonomy" id="169435"/>
    <lineage>
        <taxon>Bacteria</taxon>
        <taxon>Bacillati</taxon>
        <taxon>Bacillota</taxon>
        <taxon>Clostridia</taxon>
        <taxon>Eubacteriales</taxon>
        <taxon>Oscillospiraceae</taxon>
        <taxon>Anaerotruncus</taxon>
    </lineage>
</organism>
<feature type="domain" description="NAD-dependent epimerase/dehydratase" evidence="2">
    <location>
        <begin position="17"/>
        <end position="250"/>
    </location>
</feature>
<dbReference type="InterPro" id="IPR036291">
    <property type="entry name" value="NAD(P)-bd_dom_sf"/>
</dbReference>
<gene>
    <name evidence="3" type="primary">rfbG</name>
    <name evidence="3" type="ORF">FMM72_03170</name>
</gene>
<dbReference type="SUPFAM" id="SSF51735">
    <property type="entry name" value="NAD(P)-binding Rossmann-fold domains"/>
    <property type="match status" value="1"/>
</dbReference>
<name>A0A845SRE3_9FIRM</name>